<dbReference type="InterPro" id="IPR000683">
    <property type="entry name" value="Gfo/Idh/MocA-like_OxRdtase_N"/>
</dbReference>
<dbReference type="InterPro" id="IPR055170">
    <property type="entry name" value="GFO_IDH_MocA-like_dom"/>
</dbReference>
<evidence type="ECO:0000313" key="4">
    <source>
        <dbReference type="EMBL" id="RUQ30141.1"/>
    </source>
</evidence>
<dbReference type="Gene3D" id="3.40.50.720">
    <property type="entry name" value="NAD(P)-binding Rossmann-like Domain"/>
    <property type="match status" value="1"/>
</dbReference>
<dbReference type="EMBL" id="RYZZ01000007">
    <property type="protein sequence ID" value="RUQ30141.1"/>
    <property type="molecule type" value="Genomic_DNA"/>
</dbReference>
<dbReference type="InterPro" id="IPR036291">
    <property type="entry name" value="NAD(P)-bd_dom_sf"/>
</dbReference>
<dbReference type="PANTHER" id="PTHR43818:SF11">
    <property type="entry name" value="BCDNA.GH03377"/>
    <property type="match status" value="1"/>
</dbReference>
<dbReference type="Pfam" id="PF22725">
    <property type="entry name" value="GFO_IDH_MocA_C3"/>
    <property type="match status" value="1"/>
</dbReference>
<dbReference type="Proteomes" id="UP000267430">
    <property type="component" value="Unassembled WGS sequence"/>
</dbReference>
<evidence type="ECO:0000256" key="1">
    <source>
        <dbReference type="ARBA" id="ARBA00023002"/>
    </source>
</evidence>
<feature type="domain" description="Gfo/Idh/MocA-like oxidoreductase N-terminal" evidence="2">
    <location>
        <begin position="4"/>
        <end position="130"/>
    </location>
</feature>
<dbReference type="Gene3D" id="3.30.360.10">
    <property type="entry name" value="Dihydrodipicolinate Reductase, domain 2"/>
    <property type="match status" value="1"/>
</dbReference>
<name>A0A433HP87_9BACI</name>
<reference evidence="4 5" key="1">
    <citation type="submission" date="2018-12" db="EMBL/GenBank/DDBJ databases">
        <title>Bacillus chawlae sp. nov., Bacillus glennii sp. nov., and Bacillus saganii sp. nov. Isolated from the Vehicle Assembly Building at Kennedy Space Center where the Viking Spacecraft were Assembled.</title>
        <authorList>
            <person name="Seuylemezian A."/>
            <person name="Vaishampayan P."/>
        </authorList>
    </citation>
    <scope>NUCLEOTIDE SEQUENCE [LARGE SCALE GENOMIC DNA]</scope>
    <source>
        <strain evidence="4 5">L5</strain>
    </source>
</reference>
<comment type="caution">
    <text evidence="4">The sequence shown here is derived from an EMBL/GenBank/DDBJ whole genome shotgun (WGS) entry which is preliminary data.</text>
</comment>
<dbReference type="InterPro" id="IPR050463">
    <property type="entry name" value="Gfo/Idh/MocA_oxidrdct_glycsds"/>
</dbReference>
<dbReference type="Pfam" id="PF01408">
    <property type="entry name" value="GFO_IDH_MocA"/>
    <property type="match status" value="1"/>
</dbReference>
<dbReference type="GO" id="GO:0016491">
    <property type="term" value="F:oxidoreductase activity"/>
    <property type="evidence" value="ECO:0007669"/>
    <property type="project" value="UniProtKB-KW"/>
</dbReference>
<feature type="domain" description="GFO/IDH/MocA-like oxidoreductase" evidence="3">
    <location>
        <begin position="140"/>
        <end position="288"/>
    </location>
</feature>
<gene>
    <name evidence="4" type="ORF">ELQ35_07265</name>
</gene>
<dbReference type="SUPFAM" id="SSF51735">
    <property type="entry name" value="NAD(P)-binding Rossmann-fold domains"/>
    <property type="match status" value="1"/>
</dbReference>
<accession>A0A433HP87</accession>
<dbReference type="PANTHER" id="PTHR43818">
    <property type="entry name" value="BCDNA.GH03377"/>
    <property type="match status" value="1"/>
</dbReference>
<dbReference type="RefSeq" id="WP_126864163.1">
    <property type="nucleotide sequence ID" value="NZ_JAUSTX010000001.1"/>
</dbReference>
<keyword evidence="1" id="KW-0560">Oxidoreductase</keyword>
<evidence type="ECO:0000259" key="2">
    <source>
        <dbReference type="Pfam" id="PF01408"/>
    </source>
</evidence>
<dbReference type="SUPFAM" id="SSF55347">
    <property type="entry name" value="Glyceraldehyde-3-phosphate dehydrogenase-like, C-terminal domain"/>
    <property type="match status" value="1"/>
</dbReference>
<sequence length="393" mass="43005">MKKMNIGMIGGGFMGKAHALAYAGMPMFFWPAPAIPNRHTVVDVTEELAKDAAARLGFENYSTDWRAVVNDPDIDIIDIVTPNNTHAEIAIAAAKAGKHIISEKPLALGAEEAKTMLDAVRAAGVKHAVAFNYRRTPAVALAKKYIEEGRIGKILNFRGTYLQDWSADPNSPLSWRFQKKIAGSGALGDIGTHVVDFARYLVGEISDVNAVTKTWIPERPTQTGGVDKLGTVRNIDADVPKAVVDVDDEFISMIKFENGAIGSIEATRNAWGRNNFLTFEIHGEKGSLYFNYERRDELQVSFSDDPSDAKGFRTVYTGPATPYGEALWPIPALGIGYGETKIIETHDFIQAIVEDTEASPNFQDGYRVELIADAILESAEKGAWIKVNDLGQK</sequence>
<dbReference type="OrthoDB" id="9815825at2"/>
<evidence type="ECO:0000259" key="3">
    <source>
        <dbReference type="Pfam" id="PF22725"/>
    </source>
</evidence>
<dbReference type="GO" id="GO:0000166">
    <property type="term" value="F:nucleotide binding"/>
    <property type="evidence" value="ECO:0007669"/>
    <property type="project" value="InterPro"/>
</dbReference>
<proteinExistence type="predicted"/>
<evidence type="ECO:0000313" key="5">
    <source>
        <dbReference type="Proteomes" id="UP000267430"/>
    </source>
</evidence>
<protein>
    <submittedName>
        <fullName evidence="4">Gfo/Idh/MocA family oxidoreductase</fullName>
    </submittedName>
</protein>
<keyword evidence="5" id="KW-1185">Reference proteome</keyword>
<dbReference type="AlphaFoldDB" id="A0A433HP87"/>
<organism evidence="4 5">
    <name type="scientific">Peribacillus cavernae</name>
    <dbReference type="NCBI Taxonomy" id="1674310"/>
    <lineage>
        <taxon>Bacteria</taxon>
        <taxon>Bacillati</taxon>
        <taxon>Bacillota</taxon>
        <taxon>Bacilli</taxon>
        <taxon>Bacillales</taxon>
        <taxon>Bacillaceae</taxon>
        <taxon>Peribacillus</taxon>
    </lineage>
</organism>